<gene>
    <name evidence="9" type="ORF">HKI87_08g54140</name>
</gene>
<evidence type="ECO:0000256" key="8">
    <source>
        <dbReference type="SAM" id="Phobius"/>
    </source>
</evidence>
<evidence type="ECO:0000256" key="7">
    <source>
        <dbReference type="ARBA" id="ARBA00023136"/>
    </source>
</evidence>
<keyword evidence="9" id="KW-0328">Glycosyltransferase</keyword>
<dbReference type="Proteomes" id="UP001472866">
    <property type="component" value="Chromosome 08"/>
</dbReference>
<keyword evidence="9" id="KW-0808">Transferase</keyword>
<evidence type="ECO:0000256" key="5">
    <source>
        <dbReference type="ARBA" id="ARBA00022692"/>
    </source>
</evidence>
<evidence type="ECO:0000313" key="10">
    <source>
        <dbReference type="Proteomes" id="UP001472866"/>
    </source>
</evidence>
<keyword evidence="4" id="KW-0337">GPI-anchor biosynthesis</keyword>
<feature type="transmembrane region" description="Helical" evidence="8">
    <location>
        <begin position="246"/>
        <end position="266"/>
    </location>
</feature>
<dbReference type="GO" id="GO:0016757">
    <property type="term" value="F:glycosyltransferase activity"/>
    <property type="evidence" value="ECO:0007669"/>
    <property type="project" value="UniProtKB-KW"/>
</dbReference>
<comment type="subcellular location">
    <subcellularLocation>
        <location evidence="1">Membrane</location>
        <topology evidence="1">Multi-pass membrane protein</topology>
    </subcellularLocation>
</comment>
<evidence type="ECO:0000256" key="3">
    <source>
        <dbReference type="ARBA" id="ARBA00008321"/>
    </source>
</evidence>
<dbReference type="Pfam" id="PF06432">
    <property type="entry name" value="GPI2"/>
    <property type="match status" value="1"/>
</dbReference>
<organism evidence="9 10">
    <name type="scientific">Chloropicon roscoffensis</name>
    <dbReference type="NCBI Taxonomy" id="1461544"/>
    <lineage>
        <taxon>Eukaryota</taxon>
        <taxon>Viridiplantae</taxon>
        <taxon>Chlorophyta</taxon>
        <taxon>Chloropicophyceae</taxon>
        <taxon>Chloropicales</taxon>
        <taxon>Chloropicaceae</taxon>
        <taxon>Chloropicon</taxon>
    </lineage>
</organism>
<keyword evidence="6 8" id="KW-1133">Transmembrane helix</keyword>
<dbReference type="GO" id="GO:0000506">
    <property type="term" value="C:glycosylphosphatidylinositol-N-acetylglucosaminyltransferase (GPI-GnT) complex"/>
    <property type="evidence" value="ECO:0007669"/>
    <property type="project" value="TreeGrafter"/>
</dbReference>
<sequence length="300" mass="32688">MNGRWQEQYRLWHRKRGHRDNATDANFLARLVVNASVKRRSLGRVVWQSQLVTQQVCIGFLVPCTFLHLKSGRLSVSELFSLNLGIMAVAGVLLCGASLSSAESPWPILAKSVRQGFLMLAGIYNLSPLYQKLTISISSDTIGASSVLLLAAHLYLHNYQFSKSITETASGAVSLGSAIATSVLLSSRLDSPDQVFSFLSFALALFVLSPFFRKHLSRLSRKAHVIGTLALFGITFRAVGQVSASFAVAFGALIAFTSFVCPWLLVSVEKHKVQISGPWDEAELETPESSAVAVRSPPPH</sequence>
<evidence type="ECO:0000256" key="1">
    <source>
        <dbReference type="ARBA" id="ARBA00004141"/>
    </source>
</evidence>
<comment type="pathway">
    <text evidence="2">Glycolipid biosynthesis; glycosylphosphatidylinositol-anchor biosynthesis.</text>
</comment>
<name>A0AAX4PCY8_9CHLO</name>
<evidence type="ECO:0000313" key="9">
    <source>
        <dbReference type="EMBL" id="WZN63861.1"/>
    </source>
</evidence>
<evidence type="ECO:0000256" key="4">
    <source>
        <dbReference type="ARBA" id="ARBA00022502"/>
    </source>
</evidence>
<dbReference type="InterPro" id="IPR009450">
    <property type="entry name" value="Plno_GlcNAc_GPI2"/>
</dbReference>
<keyword evidence="5 8" id="KW-0812">Transmembrane</keyword>
<feature type="transmembrane region" description="Helical" evidence="8">
    <location>
        <begin position="224"/>
        <end position="240"/>
    </location>
</feature>
<dbReference type="GO" id="GO:0006506">
    <property type="term" value="P:GPI anchor biosynthetic process"/>
    <property type="evidence" value="ECO:0007669"/>
    <property type="project" value="UniProtKB-KW"/>
</dbReference>
<evidence type="ECO:0000256" key="2">
    <source>
        <dbReference type="ARBA" id="ARBA00004687"/>
    </source>
</evidence>
<dbReference type="PANTHER" id="PTHR12982">
    <property type="entry name" value="PHOSPHATIDYLINOSITOL GLYCAN, CLASS C"/>
    <property type="match status" value="1"/>
</dbReference>
<keyword evidence="10" id="KW-1185">Reference proteome</keyword>
<feature type="transmembrane region" description="Helical" evidence="8">
    <location>
        <begin position="133"/>
        <end position="156"/>
    </location>
</feature>
<evidence type="ECO:0000256" key="6">
    <source>
        <dbReference type="ARBA" id="ARBA00022989"/>
    </source>
</evidence>
<dbReference type="AlphaFoldDB" id="A0AAX4PCY8"/>
<accession>A0AAX4PCY8</accession>
<dbReference type="EMBL" id="CP151508">
    <property type="protein sequence ID" value="WZN63861.1"/>
    <property type="molecule type" value="Genomic_DNA"/>
</dbReference>
<feature type="transmembrane region" description="Helical" evidence="8">
    <location>
        <begin position="168"/>
        <end position="189"/>
    </location>
</feature>
<proteinExistence type="inferred from homology"/>
<protein>
    <submittedName>
        <fullName evidence="9">Subunit C of phosphatidylinositol N-acetylglucosaminyltransferase</fullName>
    </submittedName>
</protein>
<comment type="similarity">
    <text evidence="3">Belongs to the PIGC family.</text>
</comment>
<feature type="transmembrane region" description="Helical" evidence="8">
    <location>
        <begin position="79"/>
        <end position="99"/>
    </location>
</feature>
<dbReference type="PANTHER" id="PTHR12982:SF0">
    <property type="entry name" value="PHOSPHATIDYLINOSITOL N-ACETYLGLUCOSAMINYLTRANSFERASE SUBUNIT C"/>
    <property type="match status" value="1"/>
</dbReference>
<reference evidence="9 10" key="1">
    <citation type="submission" date="2024-03" db="EMBL/GenBank/DDBJ databases">
        <title>Complete genome sequence of the green alga Chloropicon roscoffensis RCC1871.</title>
        <authorList>
            <person name="Lemieux C."/>
            <person name="Pombert J.-F."/>
            <person name="Otis C."/>
            <person name="Turmel M."/>
        </authorList>
    </citation>
    <scope>NUCLEOTIDE SEQUENCE [LARGE SCALE GENOMIC DNA]</scope>
    <source>
        <strain evidence="9 10">RCC1871</strain>
    </source>
</reference>
<feature type="transmembrane region" description="Helical" evidence="8">
    <location>
        <begin position="195"/>
        <end position="212"/>
    </location>
</feature>
<keyword evidence="7 8" id="KW-0472">Membrane</keyword>